<sequence>MDRRIVSLDGSSLSIKDVIDAGHGSAVFEIDE</sequence>
<gene>
    <name evidence="1" type="ORF">METZ01_LOCUS97426</name>
</gene>
<dbReference type="AlphaFoldDB" id="A0A381VWG3"/>
<protein>
    <submittedName>
        <fullName evidence="1">Uncharacterized protein</fullName>
    </submittedName>
</protein>
<organism evidence="1">
    <name type="scientific">marine metagenome</name>
    <dbReference type="NCBI Taxonomy" id="408172"/>
    <lineage>
        <taxon>unclassified sequences</taxon>
        <taxon>metagenomes</taxon>
        <taxon>ecological metagenomes</taxon>
    </lineage>
</organism>
<reference evidence="1" key="1">
    <citation type="submission" date="2018-05" db="EMBL/GenBank/DDBJ databases">
        <authorList>
            <person name="Lanie J.A."/>
            <person name="Ng W.-L."/>
            <person name="Kazmierczak K.M."/>
            <person name="Andrzejewski T.M."/>
            <person name="Davidsen T.M."/>
            <person name="Wayne K.J."/>
            <person name="Tettelin H."/>
            <person name="Glass J.I."/>
            <person name="Rusch D."/>
            <person name="Podicherti R."/>
            <person name="Tsui H.-C.T."/>
            <person name="Winkler M.E."/>
        </authorList>
    </citation>
    <scope>NUCLEOTIDE SEQUENCE</scope>
</reference>
<dbReference type="EMBL" id="UINC01009978">
    <property type="protein sequence ID" value="SVA44572.1"/>
    <property type="molecule type" value="Genomic_DNA"/>
</dbReference>
<evidence type="ECO:0000313" key="1">
    <source>
        <dbReference type="EMBL" id="SVA44572.1"/>
    </source>
</evidence>
<proteinExistence type="predicted"/>
<feature type="non-terminal residue" evidence="1">
    <location>
        <position position="32"/>
    </location>
</feature>
<name>A0A381VWG3_9ZZZZ</name>
<accession>A0A381VWG3</accession>